<gene>
    <name evidence="2" type="primary">KTx</name>
</gene>
<feature type="chain" id="PRO_5012949520" evidence="1">
    <location>
        <begin position="16"/>
        <end position="78"/>
    </location>
</feature>
<proteinExistence type="evidence at transcript level"/>
<keyword evidence="1" id="KW-0732">Signal</keyword>
<keyword evidence="2" id="KW-0406">Ion transport</keyword>
<reference evidence="2" key="1">
    <citation type="journal article" date="2015" name="Toxicon">
        <title>Multi-copy venom genes hidden in de novo transcriptome assemblies, a cautionary tale with the snakelocks sea anemone Anemonia sulcata (Pennant, 1977).</title>
        <authorList>
            <person name="Macrander J."/>
            <person name="Broe M."/>
            <person name="Daly M."/>
        </authorList>
    </citation>
    <scope>NUCLEOTIDE SEQUENCE</scope>
</reference>
<accession>A0A0S1M1A7</accession>
<organism evidence="2">
    <name type="scientific">Anemonia sulcata</name>
    <name type="common">Mediterranean snakelocks sea anemone</name>
    <dbReference type="NCBI Taxonomy" id="6108"/>
    <lineage>
        <taxon>Eukaryota</taxon>
        <taxon>Metazoa</taxon>
        <taxon>Cnidaria</taxon>
        <taxon>Anthozoa</taxon>
        <taxon>Hexacorallia</taxon>
        <taxon>Actiniaria</taxon>
        <taxon>Actiniidae</taxon>
        <taxon>Anemonia</taxon>
    </lineage>
</organism>
<dbReference type="AlphaFoldDB" id="A0A0S1M1A7"/>
<keyword evidence="2" id="KW-0407">Ion channel</keyword>
<feature type="signal peptide" evidence="1">
    <location>
        <begin position="1"/>
        <end position="15"/>
    </location>
</feature>
<protein>
    <submittedName>
        <fullName evidence="2">Type III potassium channel toxin protein</fullName>
    </submittedName>
</protein>
<dbReference type="EMBL" id="KT948963">
    <property type="protein sequence ID" value="ALL34553.1"/>
    <property type="molecule type" value="mRNA"/>
</dbReference>
<evidence type="ECO:0000313" key="2">
    <source>
        <dbReference type="EMBL" id="ALL34553.1"/>
    </source>
</evidence>
<name>A0A0S1M1A7_ANESU</name>
<evidence type="ECO:0000256" key="1">
    <source>
        <dbReference type="SAM" id="SignalP"/>
    </source>
</evidence>
<sequence length="78" mass="8650">MKYVIIFSVILLVAAATIPMSDQGRSLAKRVGCKCAGGVDWGTFWFFAVNCYPKDVKCDKYPGGICCRPPKYEGETMF</sequence>
<keyword evidence="2" id="KW-0813">Transport</keyword>
<dbReference type="GO" id="GO:0034220">
    <property type="term" value="P:monoatomic ion transmembrane transport"/>
    <property type="evidence" value="ECO:0007669"/>
    <property type="project" value="UniProtKB-KW"/>
</dbReference>